<accession>A0A414GU03</accession>
<name>A0A414GU03_PHOVU</name>
<dbReference type="Proteomes" id="UP000283429">
    <property type="component" value="Unassembled WGS sequence"/>
</dbReference>
<proteinExistence type="predicted"/>
<organism evidence="1 2">
    <name type="scientific">Phocaeicola vulgatus</name>
    <name type="common">Bacteroides vulgatus</name>
    <dbReference type="NCBI Taxonomy" id="821"/>
    <lineage>
        <taxon>Bacteria</taxon>
        <taxon>Pseudomonadati</taxon>
        <taxon>Bacteroidota</taxon>
        <taxon>Bacteroidia</taxon>
        <taxon>Bacteroidales</taxon>
        <taxon>Bacteroidaceae</taxon>
        <taxon>Phocaeicola</taxon>
    </lineage>
</organism>
<gene>
    <name evidence="1" type="ORF">DW783_19690</name>
</gene>
<dbReference type="AlphaFoldDB" id="A0A414GU03"/>
<reference evidence="1 2" key="1">
    <citation type="submission" date="2018-08" db="EMBL/GenBank/DDBJ databases">
        <title>A genome reference for cultivated species of the human gut microbiota.</title>
        <authorList>
            <person name="Zou Y."/>
            <person name="Xue W."/>
            <person name="Luo G."/>
        </authorList>
    </citation>
    <scope>NUCLEOTIDE SEQUENCE [LARGE SCALE GENOMIC DNA]</scope>
    <source>
        <strain evidence="1 2">AM30-40</strain>
    </source>
</reference>
<dbReference type="EMBL" id="QSJM01000081">
    <property type="protein sequence ID" value="RHD72567.1"/>
    <property type="molecule type" value="Genomic_DNA"/>
</dbReference>
<sequence length="84" mass="9532">MDFIMKEATRVKASQLVQERAGKVKVLVIPEEGFGSEDRNRIISALIARVGTDNLDVELIETTMDKLVTTNSSKFKYIINFIRE</sequence>
<protein>
    <submittedName>
        <fullName evidence="1">Uncharacterized protein</fullName>
    </submittedName>
</protein>
<comment type="caution">
    <text evidence="1">The sequence shown here is derived from an EMBL/GenBank/DDBJ whole genome shotgun (WGS) entry which is preliminary data.</text>
</comment>
<evidence type="ECO:0000313" key="2">
    <source>
        <dbReference type="Proteomes" id="UP000283429"/>
    </source>
</evidence>
<evidence type="ECO:0000313" key="1">
    <source>
        <dbReference type="EMBL" id="RHD72567.1"/>
    </source>
</evidence>